<sequence length="320" mass="35724">MAKVKTILIFGVSLLVLSFLVFTLSRLAPIEPLRSYYGERVERMSAEDKDAARAKLGLDRSLLTQYGLWLKQASRGEFGISFKYKEDALKVMADRLGNTLILGGVSFVGLIIGSLSLGTLSAWHEGGRLDKWLRRLGTLSSAVPEFWLALLFIFIFSVTFKLLPSSGAYDVGRDTLLGRGVHLILPASVLILSHLGYYSYFVRNRMLEEFKKDYILLSRAQGMSRRAIVFGLCLRSVVPSYLSLMMVSLGHILTGTYTVEMVFSYPGIGSLAYESAQFGDYNVLMLVCLFSGTLVMGSSTLASTCNRLLDPRFKRMRRVR</sequence>
<keyword evidence="4 7" id="KW-0812">Transmembrane</keyword>
<dbReference type="Gene3D" id="1.10.3720.10">
    <property type="entry name" value="MetI-like"/>
    <property type="match status" value="1"/>
</dbReference>
<keyword evidence="10" id="KW-1185">Reference proteome</keyword>
<evidence type="ECO:0000256" key="1">
    <source>
        <dbReference type="ARBA" id="ARBA00004651"/>
    </source>
</evidence>
<proteinExistence type="inferred from homology"/>
<dbReference type="CDD" id="cd06261">
    <property type="entry name" value="TM_PBP2"/>
    <property type="match status" value="1"/>
</dbReference>
<feature type="transmembrane region" description="Helical" evidence="7">
    <location>
        <begin position="100"/>
        <end position="123"/>
    </location>
</feature>
<gene>
    <name evidence="9" type="ORF">O6R05_04820</name>
</gene>
<keyword evidence="3" id="KW-1003">Cell membrane</keyword>
<dbReference type="PANTHER" id="PTHR43163:SF6">
    <property type="entry name" value="DIPEPTIDE TRANSPORT SYSTEM PERMEASE PROTEIN DPPB-RELATED"/>
    <property type="match status" value="1"/>
</dbReference>
<comment type="similarity">
    <text evidence="7">Belongs to the binding-protein-dependent transport system permease family.</text>
</comment>
<dbReference type="RefSeq" id="WP_271190867.1">
    <property type="nucleotide sequence ID" value="NZ_CP115667.1"/>
</dbReference>
<evidence type="ECO:0000259" key="8">
    <source>
        <dbReference type="PROSITE" id="PS50928"/>
    </source>
</evidence>
<reference evidence="9 10" key="1">
    <citation type="submission" date="2023-01" db="EMBL/GenBank/DDBJ databases">
        <authorList>
            <person name="Lee S.H."/>
            <person name="Jung H.S."/>
            <person name="Yun J.U."/>
        </authorList>
    </citation>
    <scope>NUCLEOTIDE SEQUENCE [LARGE SCALE GENOMIC DNA]</scope>
    <source>
        <strain evidence="9 10">CBA3646</strain>
    </source>
</reference>
<dbReference type="Proteomes" id="UP001210339">
    <property type="component" value="Chromosome"/>
</dbReference>
<name>A0ABY7QSR9_9FIRM</name>
<accession>A0ABY7QSR9</accession>
<dbReference type="PROSITE" id="PS50928">
    <property type="entry name" value="ABC_TM1"/>
    <property type="match status" value="1"/>
</dbReference>
<protein>
    <submittedName>
        <fullName evidence="9">ABC transporter permease</fullName>
    </submittedName>
</protein>
<feature type="transmembrane region" description="Helical" evidence="7">
    <location>
        <begin position="144"/>
        <end position="163"/>
    </location>
</feature>
<feature type="transmembrane region" description="Helical" evidence="7">
    <location>
        <begin position="283"/>
        <end position="309"/>
    </location>
</feature>
<dbReference type="SUPFAM" id="SSF161098">
    <property type="entry name" value="MetI-like"/>
    <property type="match status" value="1"/>
</dbReference>
<feature type="transmembrane region" description="Helical" evidence="7">
    <location>
        <begin position="227"/>
        <end position="253"/>
    </location>
</feature>
<evidence type="ECO:0000256" key="3">
    <source>
        <dbReference type="ARBA" id="ARBA00022475"/>
    </source>
</evidence>
<evidence type="ECO:0000256" key="6">
    <source>
        <dbReference type="ARBA" id="ARBA00023136"/>
    </source>
</evidence>
<dbReference type="PANTHER" id="PTHR43163">
    <property type="entry name" value="DIPEPTIDE TRANSPORT SYSTEM PERMEASE PROTEIN DPPB-RELATED"/>
    <property type="match status" value="1"/>
</dbReference>
<evidence type="ECO:0000256" key="5">
    <source>
        <dbReference type="ARBA" id="ARBA00022989"/>
    </source>
</evidence>
<evidence type="ECO:0000313" key="10">
    <source>
        <dbReference type="Proteomes" id="UP001210339"/>
    </source>
</evidence>
<feature type="transmembrane region" description="Helical" evidence="7">
    <location>
        <begin position="183"/>
        <end position="202"/>
    </location>
</feature>
<organism evidence="9 10">
    <name type="scientific">Peptoniphilus equinus</name>
    <dbReference type="NCBI Taxonomy" id="3016343"/>
    <lineage>
        <taxon>Bacteria</taxon>
        <taxon>Bacillati</taxon>
        <taxon>Bacillota</taxon>
        <taxon>Tissierellia</taxon>
        <taxon>Tissierellales</taxon>
        <taxon>Peptoniphilaceae</taxon>
        <taxon>Peptoniphilus</taxon>
    </lineage>
</organism>
<feature type="domain" description="ABC transmembrane type-1" evidence="8">
    <location>
        <begin position="96"/>
        <end position="302"/>
    </location>
</feature>
<keyword evidence="2 7" id="KW-0813">Transport</keyword>
<keyword evidence="5 7" id="KW-1133">Transmembrane helix</keyword>
<evidence type="ECO:0000256" key="2">
    <source>
        <dbReference type="ARBA" id="ARBA00022448"/>
    </source>
</evidence>
<evidence type="ECO:0000256" key="4">
    <source>
        <dbReference type="ARBA" id="ARBA00022692"/>
    </source>
</evidence>
<evidence type="ECO:0000313" key="9">
    <source>
        <dbReference type="EMBL" id="WBW49335.1"/>
    </source>
</evidence>
<dbReference type="EMBL" id="CP115667">
    <property type="protein sequence ID" value="WBW49335.1"/>
    <property type="molecule type" value="Genomic_DNA"/>
</dbReference>
<comment type="subcellular location">
    <subcellularLocation>
        <location evidence="1 7">Cell membrane</location>
        <topology evidence="1 7">Multi-pass membrane protein</topology>
    </subcellularLocation>
</comment>
<keyword evidence="6 7" id="KW-0472">Membrane</keyword>
<dbReference type="InterPro" id="IPR000515">
    <property type="entry name" value="MetI-like"/>
</dbReference>
<dbReference type="InterPro" id="IPR035906">
    <property type="entry name" value="MetI-like_sf"/>
</dbReference>
<evidence type="ECO:0000256" key="7">
    <source>
        <dbReference type="RuleBase" id="RU363032"/>
    </source>
</evidence>
<dbReference type="Pfam" id="PF00528">
    <property type="entry name" value="BPD_transp_1"/>
    <property type="match status" value="1"/>
</dbReference>